<dbReference type="AlphaFoldDB" id="A0A1D1UXP2"/>
<feature type="transmembrane region" description="Helical" evidence="1">
    <location>
        <begin position="41"/>
        <end position="64"/>
    </location>
</feature>
<name>A0A1D1UXP2_RAMVA</name>
<evidence type="ECO:0000256" key="1">
    <source>
        <dbReference type="SAM" id="Phobius"/>
    </source>
</evidence>
<keyword evidence="1" id="KW-1133">Transmembrane helix</keyword>
<organism evidence="2 3">
    <name type="scientific">Ramazzottius varieornatus</name>
    <name type="common">Water bear</name>
    <name type="synonym">Tardigrade</name>
    <dbReference type="NCBI Taxonomy" id="947166"/>
    <lineage>
        <taxon>Eukaryota</taxon>
        <taxon>Metazoa</taxon>
        <taxon>Ecdysozoa</taxon>
        <taxon>Tardigrada</taxon>
        <taxon>Eutardigrada</taxon>
        <taxon>Parachela</taxon>
        <taxon>Hypsibioidea</taxon>
        <taxon>Ramazzottiidae</taxon>
        <taxon>Ramazzottius</taxon>
    </lineage>
</organism>
<dbReference type="EMBL" id="BDGG01000001">
    <property type="protein sequence ID" value="GAU90918.1"/>
    <property type="molecule type" value="Genomic_DNA"/>
</dbReference>
<keyword evidence="1" id="KW-0812">Transmembrane</keyword>
<keyword evidence="3" id="KW-1185">Reference proteome</keyword>
<protein>
    <submittedName>
        <fullName evidence="2">Uncharacterized protein</fullName>
    </submittedName>
</protein>
<evidence type="ECO:0000313" key="2">
    <source>
        <dbReference type="EMBL" id="GAU90918.1"/>
    </source>
</evidence>
<proteinExistence type="predicted"/>
<reference evidence="2 3" key="1">
    <citation type="journal article" date="2016" name="Nat. Commun.">
        <title>Extremotolerant tardigrade genome and improved radiotolerance of human cultured cells by tardigrade-unique protein.</title>
        <authorList>
            <person name="Hashimoto T."/>
            <person name="Horikawa D.D."/>
            <person name="Saito Y."/>
            <person name="Kuwahara H."/>
            <person name="Kozuka-Hata H."/>
            <person name="Shin-I T."/>
            <person name="Minakuchi Y."/>
            <person name="Ohishi K."/>
            <person name="Motoyama A."/>
            <person name="Aizu T."/>
            <person name="Enomoto A."/>
            <person name="Kondo K."/>
            <person name="Tanaka S."/>
            <person name="Hara Y."/>
            <person name="Koshikawa S."/>
            <person name="Sagara H."/>
            <person name="Miura T."/>
            <person name="Yokobori S."/>
            <person name="Miyagawa K."/>
            <person name="Suzuki Y."/>
            <person name="Kubo T."/>
            <person name="Oyama M."/>
            <person name="Kohara Y."/>
            <person name="Fujiyama A."/>
            <person name="Arakawa K."/>
            <person name="Katayama T."/>
            <person name="Toyoda A."/>
            <person name="Kunieda T."/>
        </authorList>
    </citation>
    <scope>NUCLEOTIDE SEQUENCE [LARGE SCALE GENOMIC DNA]</scope>
    <source>
        <strain evidence="2 3">YOKOZUNA-1</strain>
    </source>
</reference>
<sequence length="80" mass="8892">MGHHQESRLLRRRRIPGATAERTGYYADCAAAVSRCLSPVLSFHVVELCFVLFVCLFLFFTSCVHVSCRIPSKSGCTIGL</sequence>
<gene>
    <name evidence="2" type="primary">RvY_03269-1</name>
    <name evidence="2" type="synonym">RvY_03269.1</name>
    <name evidence="2" type="ORF">RvY_03269</name>
</gene>
<keyword evidence="1" id="KW-0472">Membrane</keyword>
<evidence type="ECO:0000313" key="3">
    <source>
        <dbReference type="Proteomes" id="UP000186922"/>
    </source>
</evidence>
<comment type="caution">
    <text evidence="2">The sequence shown here is derived from an EMBL/GenBank/DDBJ whole genome shotgun (WGS) entry which is preliminary data.</text>
</comment>
<accession>A0A1D1UXP2</accession>
<dbReference type="Proteomes" id="UP000186922">
    <property type="component" value="Unassembled WGS sequence"/>
</dbReference>